<dbReference type="KEGG" id="ehx:EMIHUDRAFT_95135"/>
<dbReference type="Proteomes" id="UP000013827">
    <property type="component" value="Unassembled WGS sequence"/>
</dbReference>
<evidence type="ECO:0000313" key="6">
    <source>
        <dbReference type="Proteomes" id="UP000013827"/>
    </source>
</evidence>
<name>A0A0D3L1Q8_EMIH1</name>
<dbReference type="InterPro" id="IPR000008">
    <property type="entry name" value="C2_dom"/>
</dbReference>
<dbReference type="Pfam" id="PF00168">
    <property type="entry name" value="C2"/>
    <property type="match status" value="2"/>
</dbReference>
<dbReference type="GeneID" id="17287213"/>
<dbReference type="CDD" id="cd00030">
    <property type="entry name" value="C2"/>
    <property type="match status" value="2"/>
</dbReference>
<keyword evidence="6" id="KW-1185">Reference proteome</keyword>
<dbReference type="GO" id="GO:0005509">
    <property type="term" value="F:calcium ion binding"/>
    <property type="evidence" value="ECO:0007669"/>
    <property type="project" value="TreeGrafter"/>
</dbReference>
<dbReference type="Gene3D" id="2.60.40.150">
    <property type="entry name" value="C2 domain"/>
    <property type="match status" value="2"/>
</dbReference>
<dbReference type="PANTHER" id="PTHR45911">
    <property type="entry name" value="C2 DOMAIN-CONTAINING PROTEIN"/>
    <property type="match status" value="1"/>
</dbReference>
<reference evidence="5" key="2">
    <citation type="submission" date="2024-10" db="UniProtKB">
        <authorList>
            <consortium name="EnsemblProtists"/>
        </authorList>
    </citation>
    <scope>IDENTIFICATION</scope>
</reference>
<evidence type="ECO:0000256" key="2">
    <source>
        <dbReference type="ARBA" id="ARBA00022837"/>
    </source>
</evidence>
<dbReference type="RefSeq" id="XP_005794372.1">
    <property type="nucleotide sequence ID" value="XM_005794315.1"/>
</dbReference>
<feature type="domain" description="C2" evidence="4">
    <location>
        <begin position="1"/>
        <end position="111"/>
    </location>
</feature>
<dbReference type="PANTHER" id="PTHR45911:SF4">
    <property type="entry name" value="MULTIPLE C2 AND TRANSMEMBRANE DOMAIN-CONTAINING PROTEIN"/>
    <property type="match status" value="1"/>
</dbReference>
<feature type="domain" description="C2" evidence="4">
    <location>
        <begin position="118"/>
        <end position="248"/>
    </location>
</feature>
<protein>
    <recommendedName>
        <fullName evidence="4">C2 domain-containing protein</fullName>
    </recommendedName>
</protein>
<proteinExistence type="predicted"/>
<evidence type="ECO:0000256" key="1">
    <source>
        <dbReference type="ARBA" id="ARBA00022723"/>
    </source>
</evidence>
<feature type="region of interest" description="Disordered" evidence="3">
    <location>
        <begin position="262"/>
        <end position="284"/>
    </location>
</feature>
<dbReference type="HOGENOM" id="CLU_630800_0_0_1"/>
<feature type="region of interest" description="Disordered" evidence="3">
    <location>
        <begin position="305"/>
        <end position="331"/>
    </location>
</feature>
<dbReference type="InterPro" id="IPR035892">
    <property type="entry name" value="C2_domain_sf"/>
</dbReference>
<keyword evidence="1" id="KW-0479">Metal-binding</keyword>
<dbReference type="SUPFAM" id="SSF49562">
    <property type="entry name" value="C2 domain (Calcium/lipid-binding domain, CaLB)"/>
    <property type="match status" value="2"/>
</dbReference>
<dbReference type="AlphaFoldDB" id="A0A0D3L1Q8"/>
<dbReference type="SMART" id="SM00239">
    <property type="entry name" value="C2"/>
    <property type="match status" value="2"/>
</dbReference>
<organism evidence="5 6">
    <name type="scientific">Emiliania huxleyi (strain CCMP1516)</name>
    <dbReference type="NCBI Taxonomy" id="280463"/>
    <lineage>
        <taxon>Eukaryota</taxon>
        <taxon>Haptista</taxon>
        <taxon>Haptophyta</taxon>
        <taxon>Prymnesiophyceae</taxon>
        <taxon>Isochrysidales</taxon>
        <taxon>Noelaerhabdaceae</taxon>
        <taxon>Emiliania</taxon>
    </lineage>
</organism>
<dbReference type="PaxDb" id="2903-EOD41943"/>
<feature type="compositionally biased region" description="Low complexity" evidence="3">
    <location>
        <begin position="309"/>
        <end position="318"/>
    </location>
</feature>
<dbReference type="PROSITE" id="PS50004">
    <property type="entry name" value="C2"/>
    <property type="match status" value="2"/>
</dbReference>
<keyword evidence="2" id="KW-0106">Calcium</keyword>
<accession>A0A0D3L1Q8</accession>
<evidence type="ECO:0000313" key="5">
    <source>
        <dbReference type="EnsemblProtists" id="EOD41943"/>
    </source>
</evidence>
<evidence type="ECO:0000259" key="4">
    <source>
        <dbReference type="PROSITE" id="PS50004"/>
    </source>
</evidence>
<evidence type="ECO:0000256" key="3">
    <source>
        <dbReference type="SAM" id="MobiDB-lite"/>
    </source>
</evidence>
<sequence length="435" mass="47062">MSAYLVHVKSAEKLRNADGFFGKSDPYVRLHLNGTSDKFTTKIIANDLNPKWDECFLIVPGNTGAVPSLACTVWDSDKGIVVDGSDDFLGGHEFNLAEQVGETNGWREMRAVLNGHKAKGFLNLAVKRYCALSITLDSARKLRNADGMFGKSDPFARLVGLVEEAGGSKAQWGTTKVVKNQLNPVWGESFTIDVLHRMSRGGRLRRLQIAVKDYDGPGTFSSAKEDDLGTANVPWRELFSAEPRRTTLGLKFKGSEKGSVNVAITPAAPPGAASTKPQAAGERLSAAEERVRELEAAVRIKELEERLSRSVSPVSQRQSAEDLQQDPQQARIRALEEQLAAASMGSSPPQQLYPAVAPQPTYAPAPMPQPTYAPAPVPQPYYPPAPPAPALLSVRVPAGYGPGMQIIVRTPAGQQVPVQIPQGVFQGMEFRVQVS</sequence>
<reference evidence="6" key="1">
    <citation type="journal article" date="2013" name="Nature">
        <title>Pan genome of the phytoplankton Emiliania underpins its global distribution.</title>
        <authorList>
            <person name="Read B.A."/>
            <person name="Kegel J."/>
            <person name="Klute M.J."/>
            <person name="Kuo A."/>
            <person name="Lefebvre S.C."/>
            <person name="Maumus F."/>
            <person name="Mayer C."/>
            <person name="Miller J."/>
            <person name="Monier A."/>
            <person name="Salamov A."/>
            <person name="Young J."/>
            <person name="Aguilar M."/>
            <person name="Claverie J.M."/>
            <person name="Frickenhaus S."/>
            <person name="Gonzalez K."/>
            <person name="Herman E.K."/>
            <person name="Lin Y.C."/>
            <person name="Napier J."/>
            <person name="Ogata H."/>
            <person name="Sarno A.F."/>
            <person name="Shmutz J."/>
            <person name="Schroeder D."/>
            <person name="de Vargas C."/>
            <person name="Verret F."/>
            <person name="von Dassow P."/>
            <person name="Valentin K."/>
            <person name="Van de Peer Y."/>
            <person name="Wheeler G."/>
            <person name="Dacks J.B."/>
            <person name="Delwiche C.F."/>
            <person name="Dyhrman S.T."/>
            <person name="Glockner G."/>
            <person name="John U."/>
            <person name="Richards T."/>
            <person name="Worden A.Z."/>
            <person name="Zhang X."/>
            <person name="Grigoriev I.V."/>
            <person name="Allen A.E."/>
            <person name="Bidle K."/>
            <person name="Borodovsky M."/>
            <person name="Bowler C."/>
            <person name="Brownlee C."/>
            <person name="Cock J.M."/>
            <person name="Elias M."/>
            <person name="Gladyshev V.N."/>
            <person name="Groth M."/>
            <person name="Guda C."/>
            <person name="Hadaegh A."/>
            <person name="Iglesias-Rodriguez M.D."/>
            <person name="Jenkins J."/>
            <person name="Jones B.M."/>
            <person name="Lawson T."/>
            <person name="Leese F."/>
            <person name="Lindquist E."/>
            <person name="Lobanov A."/>
            <person name="Lomsadze A."/>
            <person name="Malik S.B."/>
            <person name="Marsh M.E."/>
            <person name="Mackinder L."/>
            <person name="Mock T."/>
            <person name="Mueller-Roeber B."/>
            <person name="Pagarete A."/>
            <person name="Parker M."/>
            <person name="Probert I."/>
            <person name="Quesneville H."/>
            <person name="Raines C."/>
            <person name="Rensing S.A."/>
            <person name="Riano-Pachon D.M."/>
            <person name="Richier S."/>
            <person name="Rokitta S."/>
            <person name="Shiraiwa Y."/>
            <person name="Soanes D.M."/>
            <person name="van der Giezen M."/>
            <person name="Wahlund T.M."/>
            <person name="Williams B."/>
            <person name="Wilson W."/>
            <person name="Wolfe G."/>
            <person name="Wurch L.L."/>
        </authorList>
    </citation>
    <scope>NUCLEOTIDE SEQUENCE</scope>
</reference>
<dbReference type="EnsemblProtists" id="EOD41943">
    <property type="protein sequence ID" value="EOD41943"/>
    <property type="gene ID" value="EMIHUDRAFT_95135"/>
</dbReference>
<dbReference type="PRINTS" id="PR00360">
    <property type="entry name" value="C2DOMAIN"/>
</dbReference>
<dbReference type="GO" id="GO:0016020">
    <property type="term" value="C:membrane"/>
    <property type="evidence" value="ECO:0007669"/>
    <property type="project" value="TreeGrafter"/>
</dbReference>
<dbReference type="eggNOG" id="KOG1327">
    <property type="taxonomic scope" value="Eukaryota"/>
</dbReference>